<dbReference type="InterPro" id="IPR036188">
    <property type="entry name" value="FAD/NAD-bd_sf"/>
</dbReference>
<keyword evidence="4" id="KW-0560">Oxidoreductase</keyword>
<comment type="caution">
    <text evidence="8">The sequence shown here is derived from an EMBL/GenBank/DDBJ whole genome shotgun (WGS) entry which is preliminary data.</text>
</comment>
<evidence type="ECO:0000259" key="7">
    <source>
        <dbReference type="Pfam" id="PF22366"/>
    </source>
</evidence>
<sequence length="579" mass="65414">MRLAPRSCVQLSRAVPAQKRGSQYPETIRHSRRKFTTPTQRRYADVIHSASKSDQKERVVILGSGWAGYVLAKHLDRKKYHITVISPRTYFVFTPLLTDSAVGTLEFRNILESVRRANTDVEYIQGWADDVNFFEKTINVEPAVLDPKQSYALTQARDTPEASKLIPEEEKLFQLPESIHLKDRVPVFPVKYDKLIVAVGSYSQTFNTPGVRENAYFLKDVGDARRIRKRVLELFELCHMPFVTDETRSQLLHFVVVGGGPTGIEFAGNLSDLVRQDMSKIHPDLVKFVKVTVYDVAPKVLPMFDAALADYAMKQYSQKNIDIRTNHHVEELRKGPPRTRLAQDKIPPGRVFTIRTKEDGEVGIGMCVWSTGLMNNPFVAKALNHVHRFPTKSATIDEGRLPADSNSSAWQIKRHPKTGSMIVDNHFRIQLESKGDSQPTGHAIMQDVFALGDCTMLDNLHPPLPATAQVANQEARFLASMLNKHFDRSAGKFSADSYDKDSGFDYHNRGVMTFLGGSKAILQGPETERAGAGKRLKGFLAYLIWRGAYLTMTLSWRNKILIPVQWLTVRLFGRSVSRF</sequence>
<gene>
    <name evidence="8" type="ORF">LTR05_003100</name>
</gene>
<proteinExistence type="inferred from homology"/>
<evidence type="ECO:0000256" key="3">
    <source>
        <dbReference type="ARBA" id="ARBA00022827"/>
    </source>
</evidence>
<keyword evidence="9" id="KW-1185">Reference proteome</keyword>
<dbReference type="AlphaFoldDB" id="A0AAN7T596"/>
<dbReference type="InterPro" id="IPR054585">
    <property type="entry name" value="NDH2-like_C"/>
</dbReference>
<keyword evidence="3" id="KW-0274">FAD</keyword>
<dbReference type="Pfam" id="PF22366">
    <property type="entry name" value="NDH2_C"/>
    <property type="match status" value="1"/>
</dbReference>
<dbReference type="PANTHER" id="PTHR43706:SF17">
    <property type="entry name" value="NADH DEHYDROGENASE (EUROFUNG)"/>
    <property type="match status" value="1"/>
</dbReference>
<dbReference type="Pfam" id="PF07992">
    <property type="entry name" value="Pyr_redox_2"/>
    <property type="match status" value="1"/>
</dbReference>
<dbReference type="GO" id="GO:0003954">
    <property type="term" value="F:NADH dehydrogenase activity"/>
    <property type="evidence" value="ECO:0007669"/>
    <property type="project" value="InterPro"/>
</dbReference>
<evidence type="ECO:0000259" key="6">
    <source>
        <dbReference type="Pfam" id="PF07992"/>
    </source>
</evidence>
<keyword evidence="2" id="KW-0285">Flavoprotein</keyword>
<evidence type="ECO:0000313" key="9">
    <source>
        <dbReference type="Proteomes" id="UP001309876"/>
    </source>
</evidence>
<evidence type="ECO:0000256" key="5">
    <source>
        <dbReference type="ARBA" id="ARBA00023027"/>
    </source>
</evidence>
<dbReference type="Gene3D" id="3.50.50.100">
    <property type="match status" value="1"/>
</dbReference>
<evidence type="ECO:0008006" key="10">
    <source>
        <dbReference type="Google" id="ProtNLM"/>
    </source>
</evidence>
<comment type="similarity">
    <text evidence="1">Belongs to the NADH dehydrogenase family.</text>
</comment>
<dbReference type="InterPro" id="IPR023753">
    <property type="entry name" value="FAD/NAD-binding_dom"/>
</dbReference>
<accession>A0AAN7T596</accession>
<name>A0AAN7T596_9EURO</name>
<dbReference type="EMBL" id="JAVRRJ010000002">
    <property type="protein sequence ID" value="KAK5088878.1"/>
    <property type="molecule type" value="Genomic_DNA"/>
</dbReference>
<feature type="domain" description="FAD/NAD(P)-binding" evidence="6">
    <location>
        <begin position="58"/>
        <end position="380"/>
    </location>
</feature>
<dbReference type="PRINTS" id="PR00368">
    <property type="entry name" value="FADPNR"/>
</dbReference>
<organism evidence="8 9">
    <name type="scientific">Lithohypha guttulata</name>
    <dbReference type="NCBI Taxonomy" id="1690604"/>
    <lineage>
        <taxon>Eukaryota</taxon>
        <taxon>Fungi</taxon>
        <taxon>Dikarya</taxon>
        <taxon>Ascomycota</taxon>
        <taxon>Pezizomycotina</taxon>
        <taxon>Eurotiomycetes</taxon>
        <taxon>Chaetothyriomycetidae</taxon>
        <taxon>Chaetothyriales</taxon>
        <taxon>Trichomeriaceae</taxon>
        <taxon>Lithohypha</taxon>
    </lineage>
</organism>
<keyword evidence="5" id="KW-0520">NAD</keyword>
<protein>
    <recommendedName>
        <fullName evidence="10">FAD/NAD(P)-binding domain-containing protein</fullName>
    </recommendedName>
</protein>
<evidence type="ECO:0000256" key="4">
    <source>
        <dbReference type="ARBA" id="ARBA00023002"/>
    </source>
</evidence>
<evidence type="ECO:0000256" key="2">
    <source>
        <dbReference type="ARBA" id="ARBA00022630"/>
    </source>
</evidence>
<feature type="domain" description="External alternative NADH-ubiquinone oxidoreductase-like C-terminal" evidence="7">
    <location>
        <begin position="509"/>
        <end position="574"/>
    </location>
</feature>
<dbReference type="InterPro" id="IPR045024">
    <property type="entry name" value="NDH-2"/>
</dbReference>
<dbReference type="Proteomes" id="UP001309876">
    <property type="component" value="Unassembled WGS sequence"/>
</dbReference>
<dbReference type="PANTHER" id="PTHR43706">
    <property type="entry name" value="NADH DEHYDROGENASE"/>
    <property type="match status" value="1"/>
</dbReference>
<dbReference type="SUPFAM" id="SSF51905">
    <property type="entry name" value="FAD/NAD(P)-binding domain"/>
    <property type="match status" value="2"/>
</dbReference>
<evidence type="ECO:0000313" key="8">
    <source>
        <dbReference type="EMBL" id="KAK5088878.1"/>
    </source>
</evidence>
<reference evidence="8 9" key="1">
    <citation type="submission" date="2023-08" db="EMBL/GenBank/DDBJ databases">
        <title>Black Yeasts Isolated from many extreme environments.</title>
        <authorList>
            <person name="Coleine C."/>
            <person name="Stajich J.E."/>
            <person name="Selbmann L."/>
        </authorList>
    </citation>
    <scope>NUCLEOTIDE SEQUENCE [LARGE SCALE GENOMIC DNA]</scope>
    <source>
        <strain evidence="8 9">CCFEE 5910</strain>
    </source>
</reference>
<evidence type="ECO:0000256" key="1">
    <source>
        <dbReference type="ARBA" id="ARBA00005272"/>
    </source>
</evidence>
<dbReference type="GO" id="GO:0005739">
    <property type="term" value="C:mitochondrion"/>
    <property type="evidence" value="ECO:0007669"/>
    <property type="project" value="UniProtKB-ARBA"/>
</dbReference>